<gene>
    <name evidence="1" type="ORF">NTG6680_1004</name>
</gene>
<accession>A0ABN8ANV9</accession>
<protein>
    <submittedName>
        <fullName evidence="1">Uncharacterized protein</fullName>
    </submittedName>
</protein>
<evidence type="ECO:0000313" key="1">
    <source>
        <dbReference type="EMBL" id="CAG9932257.1"/>
    </source>
</evidence>
<dbReference type="Proteomes" id="UP000839052">
    <property type="component" value="Chromosome"/>
</dbReference>
<keyword evidence="2" id="KW-1185">Reference proteome</keyword>
<dbReference type="EMBL" id="OU912926">
    <property type="protein sequence ID" value="CAG9932257.1"/>
    <property type="molecule type" value="Genomic_DNA"/>
</dbReference>
<reference evidence="1 2" key="1">
    <citation type="submission" date="2021-10" db="EMBL/GenBank/DDBJ databases">
        <authorList>
            <person name="Koch H."/>
        </authorList>
    </citation>
    <scope>NUCLEOTIDE SEQUENCE [LARGE SCALE GENOMIC DNA]</scope>
    <source>
        <strain evidence="1">6680</strain>
    </source>
</reference>
<organism evidence="1 2">
    <name type="scientific">Candidatus Nitrotoga arctica</name>
    <dbReference type="NCBI Taxonomy" id="453162"/>
    <lineage>
        <taxon>Bacteria</taxon>
        <taxon>Pseudomonadati</taxon>
        <taxon>Pseudomonadota</taxon>
        <taxon>Betaproteobacteria</taxon>
        <taxon>Nitrosomonadales</taxon>
        <taxon>Gallionellaceae</taxon>
        <taxon>Candidatus Nitrotoga</taxon>
    </lineage>
</organism>
<evidence type="ECO:0000313" key="2">
    <source>
        <dbReference type="Proteomes" id="UP000839052"/>
    </source>
</evidence>
<name>A0ABN8ANV9_9PROT</name>
<dbReference type="RefSeq" id="WP_239796217.1">
    <property type="nucleotide sequence ID" value="NZ_OU912926.1"/>
</dbReference>
<sequence>MIVAEKIRLGDFIDSLRRYRNGYLICDPAAANLLVSGVFPLKNTDSVLASLTDSLPVSIHYRTRFWVTVVHK</sequence>
<proteinExistence type="predicted"/>